<dbReference type="AlphaFoldDB" id="A0A5B7E7N3"/>
<evidence type="ECO:0000313" key="2">
    <source>
        <dbReference type="Proteomes" id="UP000324222"/>
    </source>
</evidence>
<sequence length="68" mass="7457">MSFKGDMGPNMDTTINKIACTTNGQKLNRTSHTLFKCASRHYTLLLSLNVERVFSLCFGGDGETGTQP</sequence>
<organism evidence="1 2">
    <name type="scientific">Portunus trituberculatus</name>
    <name type="common">Swimming crab</name>
    <name type="synonym">Neptunus trituberculatus</name>
    <dbReference type="NCBI Taxonomy" id="210409"/>
    <lineage>
        <taxon>Eukaryota</taxon>
        <taxon>Metazoa</taxon>
        <taxon>Ecdysozoa</taxon>
        <taxon>Arthropoda</taxon>
        <taxon>Crustacea</taxon>
        <taxon>Multicrustacea</taxon>
        <taxon>Malacostraca</taxon>
        <taxon>Eumalacostraca</taxon>
        <taxon>Eucarida</taxon>
        <taxon>Decapoda</taxon>
        <taxon>Pleocyemata</taxon>
        <taxon>Brachyura</taxon>
        <taxon>Eubrachyura</taxon>
        <taxon>Portunoidea</taxon>
        <taxon>Portunidae</taxon>
        <taxon>Portuninae</taxon>
        <taxon>Portunus</taxon>
    </lineage>
</organism>
<proteinExistence type="predicted"/>
<evidence type="ECO:0000313" key="1">
    <source>
        <dbReference type="EMBL" id="MPC30051.1"/>
    </source>
</evidence>
<comment type="caution">
    <text evidence="1">The sequence shown here is derived from an EMBL/GenBank/DDBJ whole genome shotgun (WGS) entry which is preliminary data.</text>
</comment>
<reference evidence="1 2" key="1">
    <citation type="submission" date="2019-05" db="EMBL/GenBank/DDBJ databases">
        <title>Another draft genome of Portunus trituberculatus and its Hox gene families provides insights of decapod evolution.</title>
        <authorList>
            <person name="Jeong J.-H."/>
            <person name="Song I."/>
            <person name="Kim S."/>
            <person name="Choi T."/>
            <person name="Kim D."/>
            <person name="Ryu S."/>
            <person name="Kim W."/>
        </authorList>
    </citation>
    <scope>NUCLEOTIDE SEQUENCE [LARGE SCALE GENOMIC DNA]</scope>
    <source>
        <tissue evidence="1">Muscle</tissue>
    </source>
</reference>
<dbReference type="Proteomes" id="UP000324222">
    <property type="component" value="Unassembled WGS sequence"/>
</dbReference>
<accession>A0A5B7E7N3</accession>
<protein>
    <submittedName>
        <fullName evidence="1">Uncharacterized protein</fullName>
    </submittedName>
</protein>
<dbReference type="EMBL" id="VSRR010002184">
    <property type="protein sequence ID" value="MPC30051.1"/>
    <property type="molecule type" value="Genomic_DNA"/>
</dbReference>
<gene>
    <name evidence="1" type="ORF">E2C01_023304</name>
</gene>
<keyword evidence="2" id="KW-1185">Reference proteome</keyword>
<name>A0A5B7E7N3_PORTR</name>